<evidence type="ECO:0000256" key="5">
    <source>
        <dbReference type="ARBA" id="ARBA00022714"/>
    </source>
</evidence>
<keyword evidence="4" id="KW-0285">Flavoprotein</keyword>
<evidence type="ECO:0000256" key="4">
    <source>
        <dbReference type="ARBA" id="ARBA00022630"/>
    </source>
</evidence>
<feature type="binding site" evidence="14">
    <location>
        <position position="83"/>
    </location>
    <ligand>
        <name>[2Fe-2S] cluster</name>
        <dbReference type="ChEBI" id="CHEBI:190135"/>
        <label>2</label>
    </ligand>
</feature>
<dbReference type="EMBL" id="CM000653">
    <property type="protein sequence ID" value="EED87620.1"/>
    <property type="molecule type" value="Genomic_DNA"/>
</dbReference>
<evidence type="ECO:0000256" key="9">
    <source>
        <dbReference type="ARBA" id="ARBA00023004"/>
    </source>
</evidence>
<feature type="binding site" evidence="14">
    <location>
        <position position="769"/>
    </location>
    <ligand>
        <name>Mo-molybdopterin</name>
        <dbReference type="ChEBI" id="CHEBI:71302"/>
    </ligand>
    <ligandPart>
        <name>Mo</name>
        <dbReference type="ChEBI" id="CHEBI:28685"/>
    </ligandPart>
</feature>
<dbReference type="HOGENOM" id="CLU_001681_1_2_1"/>
<comment type="cofactor">
    <cofactor evidence="11">
        <name>[2Fe-2S] cluster</name>
        <dbReference type="ChEBI" id="CHEBI:190135"/>
    </cofactor>
</comment>
<feature type="binding site" evidence="14">
    <location>
        <position position="887"/>
    </location>
    <ligand>
        <name>Mo-molybdopterin</name>
        <dbReference type="ChEBI" id="CHEBI:71302"/>
    </ligand>
    <ligandPart>
        <name>Mo</name>
        <dbReference type="ChEBI" id="CHEBI:28685"/>
    </ligandPart>
</feature>
<feature type="binding site" evidence="13">
    <location>
        <position position="855"/>
    </location>
    <ligand>
        <name>substrate</name>
    </ligand>
</feature>
<dbReference type="Gene3D" id="3.90.1170.50">
    <property type="entry name" value="Aldehyde oxidase/xanthine dehydrogenase, a/b hammerhead"/>
    <property type="match status" value="1"/>
</dbReference>
<dbReference type="SMART" id="SM01008">
    <property type="entry name" value="Ald_Xan_dh_C"/>
    <property type="match status" value="1"/>
</dbReference>
<dbReference type="InterPro" id="IPR000674">
    <property type="entry name" value="Ald_Oxase/Xan_DH_a/b"/>
</dbReference>
<evidence type="ECO:0000256" key="7">
    <source>
        <dbReference type="ARBA" id="ARBA00022827"/>
    </source>
</evidence>
<evidence type="ECO:0000256" key="3">
    <source>
        <dbReference type="ARBA" id="ARBA00022505"/>
    </source>
</evidence>
<feature type="binding site" evidence="13">
    <location>
        <position position="388"/>
    </location>
    <ligand>
        <name>FAD</name>
        <dbReference type="ChEBI" id="CHEBI:57692"/>
    </ligand>
</feature>
<gene>
    <name evidence="16" type="ORF">THAPSDRAFT_270071</name>
</gene>
<dbReference type="PaxDb" id="35128-Thaps270071"/>
<feature type="binding site" evidence="14">
    <location>
        <position position="738"/>
    </location>
    <ligand>
        <name>Mo-molybdopterin</name>
        <dbReference type="ChEBI" id="CHEBI:71302"/>
    </ligand>
    <ligandPart>
        <name>Mo</name>
        <dbReference type="ChEBI" id="CHEBI:28685"/>
    </ligandPart>
</feature>
<keyword evidence="9 14" id="KW-0408">Iron</keyword>
<comment type="cofactor">
    <cofactor evidence="14">
        <name>[2Fe-2S] cluster</name>
        <dbReference type="ChEBI" id="CHEBI:190135"/>
    </cofactor>
    <text evidence="14">Binds 2 [2Fe-2S] clusters.</text>
</comment>
<dbReference type="KEGG" id="tps:THAPSDRAFT_270071"/>
<proteinExistence type="inferred from homology"/>
<dbReference type="SMART" id="SM01092">
    <property type="entry name" value="CO_deh_flav_C"/>
    <property type="match status" value="1"/>
</dbReference>
<feature type="binding site" evidence="13">
    <location>
        <position position="889"/>
    </location>
    <ligand>
        <name>substrate</name>
    </ligand>
</feature>
<dbReference type="Pfam" id="PF01315">
    <property type="entry name" value="Ald_Xan_dh_C"/>
    <property type="match status" value="1"/>
</dbReference>
<feature type="binding site" evidence="14">
    <location>
        <position position="46"/>
    </location>
    <ligand>
        <name>[2Fe-2S] cluster</name>
        <dbReference type="ChEBI" id="CHEBI:190135"/>
        <label>2</label>
    </ligand>
</feature>
<accession>B8CFF5</accession>
<dbReference type="Pfam" id="PF02738">
    <property type="entry name" value="MoCoBD_1"/>
    <property type="match status" value="1"/>
</dbReference>
<dbReference type="STRING" id="35128.B8CFF5"/>
<reference evidence="16 17" key="1">
    <citation type="journal article" date="2004" name="Science">
        <title>The genome of the diatom Thalassiosira pseudonana: ecology, evolution, and metabolism.</title>
        <authorList>
            <person name="Armbrust E.V."/>
            <person name="Berges J.A."/>
            <person name="Bowler C."/>
            <person name="Green B.R."/>
            <person name="Martinez D."/>
            <person name="Putnam N.H."/>
            <person name="Zhou S."/>
            <person name="Allen A.E."/>
            <person name="Apt K.E."/>
            <person name="Bechner M."/>
            <person name="Brzezinski M.A."/>
            <person name="Chaal B.K."/>
            <person name="Chiovitti A."/>
            <person name="Davis A.K."/>
            <person name="Demarest M.S."/>
            <person name="Detter J.C."/>
            <person name="Glavina T."/>
            <person name="Goodstein D."/>
            <person name="Hadi M.Z."/>
            <person name="Hellsten U."/>
            <person name="Hildebrand M."/>
            <person name="Jenkins B.D."/>
            <person name="Jurka J."/>
            <person name="Kapitonov V.V."/>
            <person name="Kroger N."/>
            <person name="Lau W.W."/>
            <person name="Lane T.W."/>
            <person name="Larimer F.W."/>
            <person name="Lippmeier J.C."/>
            <person name="Lucas S."/>
            <person name="Medina M."/>
            <person name="Montsant A."/>
            <person name="Obornik M."/>
            <person name="Parker M.S."/>
            <person name="Palenik B."/>
            <person name="Pazour G.J."/>
            <person name="Richardson P.M."/>
            <person name="Rynearson T.A."/>
            <person name="Saito M.A."/>
            <person name="Schwartz D.C."/>
            <person name="Thamatrakoln K."/>
            <person name="Valentin K."/>
            <person name="Vardi A."/>
            <person name="Wilkerson F.P."/>
            <person name="Rokhsar D.S."/>
        </authorList>
    </citation>
    <scope>NUCLEOTIDE SEQUENCE [LARGE SCALE GENOMIC DNA]</scope>
    <source>
        <strain evidence="16 17">CCMP1335</strain>
    </source>
</reference>
<dbReference type="Gene3D" id="3.30.390.50">
    <property type="entry name" value="CO dehydrogenase flavoprotein, C-terminal domain"/>
    <property type="match status" value="1"/>
</dbReference>
<feature type="domain" description="FAD-binding PCMH-type" evidence="15">
    <location>
        <begin position="186"/>
        <end position="380"/>
    </location>
</feature>
<dbReference type="InterPro" id="IPR008274">
    <property type="entry name" value="AldOxase/xan_DH_MoCoBD1"/>
</dbReference>
<dbReference type="FunFam" id="3.30.365.10:FF:000001">
    <property type="entry name" value="Xanthine dehydrogenase oxidase"/>
    <property type="match status" value="1"/>
</dbReference>
<evidence type="ECO:0000259" key="15">
    <source>
        <dbReference type="PROSITE" id="PS51387"/>
    </source>
</evidence>
<evidence type="ECO:0000256" key="12">
    <source>
        <dbReference type="PIRSR" id="PIRSR000127-1"/>
    </source>
</evidence>
<dbReference type="InterPro" id="IPR037165">
    <property type="entry name" value="AldOxase/xan_DH_Mopterin-bd_sf"/>
</dbReference>
<dbReference type="InterPro" id="IPR036856">
    <property type="entry name" value="Ald_Oxase/Xan_DH_a/b_sf"/>
</dbReference>
<feature type="binding site" evidence="14">
    <location>
        <position position="1059"/>
    </location>
    <ligand>
        <name>Mo-molybdopterin</name>
        <dbReference type="ChEBI" id="CHEBI:71302"/>
    </ligand>
    <ligandPart>
        <name>Mo</name>
        <dbReference type="ChEBI" id="CHEBI:28685"/>
    </ligandPart>
</feature>
<dbReference type="SUPFAM" id="SSF47741">
    <property type="entry name" value="CO dehydrogenase ISP C-domain like"/>
    <property type="match status" value="1"/>
</dbReference>
<keyword evidence="8" id="KW-0560">Oxidoreductase</keyword>
<feature type="binding site" evidence="13">
    <location>
        <position position="298"/>
    </location>
    <ligand>
        <name>FAD</name>
        <dbReference type="ChEBI" id="CHEBI:57692"/>
    </ligand>
</feature>
<dbReference type="OMA" id="PHPTQER"/>
<comment type="cofactor">
    <cofactor evidence="14">
        <name>Mo-molybdopterin</name>
        <dbReference type="ChEBI" id="CHEBI:71302"/>
    </cofactor>
    <text evidence="14">Binds 1 Mo-molybdopterin (Mo-MPT) cofactor per subunit.</text>
</comment>
<dbReference type="Gene3D" id="3.30.365.10">
    <property type="entry name" value="Aldehyde oxidase/xanthine dehydrogenase, molybdopterin binding domain"/>
    <property type="match status" value="4"/>
</dbReference>
<dbReference type="InterPro" id="IPR046867">
    <property type="entry name" value="AldOxase/xan_DH_MoCoBD2"/>
</dbReference>
<dbReference type="Proteomes" id="UP000001449">
    <property type="component" value="Chromosome 22"/>
</dbReference>
<feature type="binding site" evidence="13">
    <location>
        <position position="321"/>
    </location>
    <ligand>
        <name>FAD</name>
        <dbReference type="ChEBI" id="CHEBI:57692"/>
    </ligand>
</feature>
<dbReference type="Pfam" id="PF20256">
    <property type="entry name" value="MoCoBD_2"/>
    <property type="match status" value="1"/>
</dbReference>
<dbReference type="Gene3D" id="3.30.43.10">
    <property type="entry name" value="Uridine Diphospho-n-acetylenolpyruvylglucosamine Reductase, domain 2"/>
    <property type="match status" value="1"/>
</dbReference>
<organism evidence="16 17">
    <name type="scientific">Thalassiosira pseudonana</name>
    <name type="common">Marine diatom</name>
    <name type="synonym">Cyclotella nana</name>
    <dbReference type="NCBI Taxonomy" id="35128"/>
    <lineage>
        <taxon>Eukaryota</taxon>
        <taxon>Sar</taxon>
        <taxon>Stramenopiles</taxon>
        <taxon>Ochrophyta</taxon>
        <taxon>Bacillariophyta</taxon>
        <taxon>Coscinodiscophyceae</taxon>
        <taxon>Thalassiosirophycidae</taxon>
        <taxon>Thalassiosirales</taxon>
        <taxon>Thalassiosiraceae</taxon>
        <taxon>Thalassiosira</taxon>
    </lineage>
</organism>
<evidence type="ECO:0000256" key="1">
    <source>
        <dbReference type="ARBA" id="ARBA00001974"/>
    </source>
</evidence>
<keyword evidence="10 14" id="KW-0411">Iron-sulfur</keyword>
<dbReference type="Gene3D" id="3.30.465.10">
    <property type="match status" value="1"/>
</dbReference>
<dbReference type="SUPFAM" id="SSF56176">
    <property type="entry name" value="FAD-binding/transporter-associated domain-like"/>
    <property type="match status" value="1"/>
</dbReference>
<dbReference type="InterPro" id="IPR016167">
    <property type="entry name" value="FAD-bd_PCMH_sub1"/>
</dbReference>
<dbReference type="Gene3D" id="1.10.150.120">
    <property type="entry name" value="[2Fe-2S]-binding domain"/>
    <property type="match status" value="1"/>
</dbReference>
<feature type="binding site" evidence="14">
    <location>
        <position position="43"/>
    </location>
    <ligand>
        <name>[2Fe-2S] cluster</name>
        <dbReference type="ChEBI" id="CHEBI:190135"/>
        <label>2</label>
    </ligand>
</feature>
<feature type="active site" description="Proton acceptor" evidence="12">
    <location>
        <position position="1250"/>
    </location>
</feature>
<keyword evidence="7 13" id="KW-0274">FAD</keyword>
<dbReference type="SUPFAM" id="SSF55447">
    <property type="entry name" value="CO dehydrogenase flavoprotein C-terminal domain-like"/>
    <property type="match status" value="1"/>
</dbReference>
<dbReference type="Pfam" id="PF01799">
    <property type="entry name" value="Fer2_2"/>
    <property type="match status" value="1"/>
</dbReference>
<dbReference type="PROSITE" id="PS51387">
    <property type="entry name" value="FAD_PCMH"/>
    <property type="match status" value="1"/>
</dbReference>
<feature type="binding site" evidence="13">
    <location>
        <position position="990"/>
    </location>
    <ligand>
        <name>substrate</name>
    </ligand>
</feature>
<evidence type="ECO:0000256" key="10">
    <source>
        <dbReference type="ARBA" id="ARBA00023014"/>
    </source>
</evidence>
<dbReference type="SUPFAM" id="SSF54665">
    <property type="entry name" value="CO dehydrogenase molybdoprotein N-domain-like"/>
    <property type="match status" value="1"/>
</dbReference>
<dbReference type="PANTHER" id="PTHR45444:SF3">
    <property type="entry name" value="XANTHINE DEHYDROGENASE"/>
    <property type="match status" value="1"/>
</dbReference>
<keyword evidence="3 14" id="KW-0500">Molybdenum</keyword>
<dbReference type="GeneID" id="7442811"/>
<keyword evidence="17" id="KW-1185">Reference proteome</keyword>
<dbReference type="Pfam" id="PF03450">
    <property type="entry name" value="CO_deh_flav_C"/>
    <property type="match status" value="1"/>
</dbReference>
<dbReference type="FunFam" id="3.30.43.10:FF:000001">
    <property type="entry name" value="Xanthine dehydrogenase/oxidase"/>
    <property type="match status" value="1"/>
</dbReference>
<dbReference type="GO" id="GO:0051537">
    <property type="term" value="F:2 iron, 2 sulfur cluster binding"/>
    <property type="evidence" value="ECO:0007669"/>
    <property type="project" value="UniProtKB-KW"/>
</dbReference>
<evidence type="ECO:0000313" key="17">
    <source>
        <dbReference type="Proteomes" id="UP000001449"/>
    </source>
</evidence>
<keyword evidence="5 14" id="KW-0001">2Fe-2S</keyword>
<dbReference type="SUPFAM" id="SSF56003">
    <property type="entry name" value="Molybdenum cofactor-binding domain"/>
    <property type="match status" value="1"/>
</dbReference>
<evidence type="ECO:0000256" key="8">
    <source>
        <dbReference type="ARBA" id="ARBA00023002"/>
    </source>
</evidence>
<dbReference type="InterPro" id="IPR036683">
    <property type="entry name" value="CO_DH_flav_C_dom_sf"/>
</dbReference>
<comment type="similarity">
    <text evidence="2">Belongs to the xanthine dehydrogenase family.</text>
</comment>
<keyword evidence="6 14" id="KW-0479">Metal-binding</keyword>
<dbReference type="InParanoid" id="B8CFF5"/>
<dbReference type="PANTHER" id="PTHR45444">
    <property type="entry name" value="XANTHINE DEHYDROGENASE"/>
    <property type="match status" value="1"/>
</dbReference>
<evidence type="ECO:0000256" key="6">
    <source>
        <dbReference type="ARBA" id="ARBA00022723"/>
    </source>
</evidence>
<dbReference type="InterPro" id="IPR002346">
    <property type="entry name" value="Mopterin_DH_FAD-bd"/>
</dbReference>
<dbReference type="InterPro" id="IPR002888">
    <property type="entry name" value="2Fe-2S-bd"/>
</dbReference>
<dbReference type="InterPro" id="IPR036318">
    <property type="entry name" value="FAD-bd_PCMH-like_sf"/>
</dbReference>
<name>B8CFF5_THAPS</name>
<dbReference type="FunFam" id="3.30.365.10:FF:000004">
    <property type="entry name" value="Xanthine dehydrogenase oxidase"/>
    <property type="match status" value="1"/>
</dbReference>
<dbReference type="GO" id="GO:0016491">
    <property type="term" value="F:oxidoreductase activity"/>
    <property type="evidence" value="ECO:0000318"/>
    <property type="project" value="GO_Central"/>
</dbReference>
<dbReference type="GO" id="GO:0005506">
    <property type="term" value="F:iron ion binding"/>
    <property type="evidence" value="ECO:0007669"/>
    <property type="project" value="InterPro"/>
</dbReference>
<dbReference type="InterPro" id="IPR005107">
    <property type="entry name" value="CO_DH_flav_C"/>
</dbReference>
<dbReference type="InterPro" id="IPR016208">
    <property type="entry name" value="Ald_Oxase/xanthine_DH-like"/>
</dbReference>
<dbReference type="eggNOG" id="KOG0430">
    <property type="taxonomic scope" value="Eukaryota"/>
</dbReference>
<dbReference type="RefSeq" id="XP_002294840.1">
    <property type="nucleotide sequence ID" value="XM_002294804.1"/>
</dbReference>
<protein>
    <recommendedName>
        <fullName evidence="15">FAD-binding PCMH-type domain-containing protein</fullName>
    </recommendedName>
</protein>
<evidence type="ECO:0000313" key="16">
    <source>
        <dbReference type="EMBL" id="EED87620.1"/>
    </source>
</evidence>
<reference evidence="16 17" key="2">
    <citation type="journal article" date="2008" name="Nature">
        <title>The Phaeodactylum genome reveals the evolutionary history of diatom genomes.</title>
        <authorList>
            <person name="Bowler C."/>
            <person name="Allen A.E."/>
            <person name="Badger J.H."/>
            <person name="Grimwood J."/>
            <person name="Jabbari K."/>
            <person name="Kuo A."/>
            <person name="Maheswari U."/>
            <person name="Martens C."/>
            <person name="Maumus F."/>
            <person name="Otillar R.P."/>
            <person name="Rayko E."/>
            <person name="Salamov A."/>
            <person name="Vandepoele K."/>
            <person name="Beszteri B."/>
            <person name="Gruber A."/>
            <person name="Heijde M."/>
            <person name="Katinka M."/>
            <person name="Mock T."/>
            <person name="Valentin K."/>
            <person name="Verret F."/>
            <person name="Berges J.A."/>
            <person name="Brownlee C."/>
            <person name="Cadoret J.P."/>
            <person name="Chiovitti A."/>
            <person name="Choi C.J."/>
            <person name="Coesel S."/>
            <person name="De Martino A."/>
            <person name="Detter J.C."/>
            <person name="Durkin C."/>
            <person name="Falciatore A."/>
            <person name="Fournet J."/>
            <person name="Haruta M."/>
            <person name="Huysman M.J."/>
            <person name="Jenkins B.D."/>
            <person name="Jiroutova K."/>
            <person name="Jorgensen R.E."/>
            <person name="Joubert Y."/>
            <person name="Kaplan A."/>
            <person name="Kroger N."/>
            <person name="Kroth P.G."/>
            <person name="La Roche J."/>
            <person name="Lindquist E."/>
            <person name="Lommer M."/>
            <person name="Martin-Jezequel V."/>
            <person name="Lopez P.J."/>
            <person name="Lucas S."/>
            <person name="Mangogna M."/>
            <person name="McGinnis K."/>
            <person name="Medlin L.K."/>
            <person name="Montsant A."/>
            <person name="Oudot-Le Secq M.P."/>
            <person name="Napoli C."/>
            <person name="Obornik M."/>
            <person name="Parker M.S."/>
            <person name="Petit J.L."/>
            <person name="Porcel B.M."/>
            <person name="Poulsen N."/>
            <person name="Robison M."/>
            <person name="Rychlewski L."/>
            <person name="Rynearson T.A."/>
            <person name="Schmutz J."/>
            <person name="Shapiro H."/>
            <person name="Siaut M."/>
            <person name="Stanley M."/>
            <person name="Sussman M.R."/>
            <person name="Taylor A.R."/>
            <person name="Vardi A."/>
            <person name="von Dassow P."/>
            <person name="Vyverman W."/>
            <person name="Willis A."/>
            <person name="Wyrwicz L.S."/>
            <person name="Rokhsar D.S."/>
            <person name="Weissenbach J."/>
            <person name="Armbrust E.V."/>
            <person name="Green B.R."/>
            <person name="Van de Peer Y."/>
            <person name="Grigoriev I.V."/>
        </authorList>
    </citation>
    <scope>NUCLEOTIDE SEQUENCE [LARGE SCALE GENOMIC DNA]</scope>
    <source>
        <strain evidence="16 17">CCMP1335</strain>
    </source>
</reference>
<feature type="binding site" evidence="14">
    <location>
        <position position="85"/>
    </location>
    <ligand>
        <name>[2Fe-2S] cluster</name>
        <dbReference type="ChEBI" id="CHEBI:190135"/>
        <label>2</label>
    </ligand>
</feature>
<comment type="cofactor">
    <cofactor evidence="1 13">
        <name>FAD</name>
        <dbReference type="ChEBI" id="CHEBI:57692"/>
    </cofactor>
</comment>
<dbReference type="InterPro" id="IPR036884">
    <property type="entry name" value="2Fe-2S-bd_dom_sf"/>
</dbReference>
<dbReference type="InterPro" id="IPR016166">
    <property type="entry name" value="FAD-bd_PCMH"/>
</dbReference>
<sequence length="1316" mass="144391">MHVCFRCWQRMDAMSLLLRVWGVKEDYLHPIQRAMVDMHGSQCGFCTPGIIMALYGLFAAEGSISQRQPTVSHLEEHLDGNLCRCTGYRPIWDAARSLCVDDDVEEGGVEGPCGQHKQPDCENGGGDKLCCSSTGSKIRDFQAVLEAKHSGAWWNQPNDMFPRELLEKGDDMQQLLSKPLLVVDTTIHNGGTWFQPTSLEELLDLFREFGTDGGLKMVVGNTEVGIEMKFKHAIYPRLVHPMEAIHTLYEIFSTETHFHVGACSSLSMLQHVSDEVKKLLAHRQSRTAKPMHDMLRWFASTQIRNVACLGGNLATASPISDMNPLLASMNGTIVLASRPRSDGAVVRRHIPVSDFFVGYRTVEKSDLEVIERVDVPLVSKFEYVVPFKQARRREDDISIVTSGMRMKLSPAESGWIIDEIAIAFGGMAPKTVMARATMEELTGKPFEEATFVQARSVLQKEFRMPEDVPGGQSEYRLTLACSFLHKFFLHCVGELKKDVETSSRDERFPTIPFLTTAAKNSDNPDAVGRSATHASGPLHCTGEAAYADDIPAPENLLHGSLILASKCHAPLASIDISPALRIPGVAAAFTHDDIVKLGGDNRMGPVILDDVAFLPIGEKVDFVGQVLGVVVAISQEIAEKGARAVAVEYGDDEEGSAIVSIEDAIRAGSFWTDFRHEMKRGGDAEQILRQTQVDGKRLVVVEGSMRCGGQEHFYLEPNSTLAIPSESATNLTIYCSTQAATKTQDFCARVTNTPAAKVVVRMKRMGGGFGGKETRSVFVSVAAAVAAKLTNRPVRLTLNRDTDMSITGGRHAFLAHYKAGAIVQENGSVKLHALDVNLYNNGGCKFDLTGPVLDRALFHVDNCYNWPNFHSVGTPCKTSQPPHTAFRGFGGPQGMIVSEHIMDHLAVECNISGDKLRRENMYTLQDCTPFGMRFGGEFTGKWNVPSMWDRLYDGLDVPGRRTATAEFNAKNKWTKRGIGFIPTKFGIAFTAKFMNQGGALVHLYTDGTVLVTHGGTEMGQGLHTKVCQVAAQAFGIPLYDVYVNDSSTDKVANTLPSAASMSTDLYGMATLDACKQIIKRIQPIREQLPPDAKLSEVAKKAFFERVDLSAHGFFAVDNDHLPENSWKGHPFNYFTQGVAFAEVEIDVLSGDHKTLSVEVLVDVGSSINPAIDIGQIEGAFIQGMGWCTMEEVVYADDDHTWIRPRARVFTTGPGTYKIPAFNDVPEKFNVSLLENADNPFAVHSSKAVGEPPFFLGCSVFYAIKDAVSAARGKKHPGYFEFRMPATSERIRMSCGDVIATECIEGETASFQPKGSF</sequence>
<evidence type="ECO:0000256" key="14">
    <source>
        <dbReference type="PIRSR" id="PIRSR000127-3"/>
    </source>
</evidence>
<feature type="binding site" evidence="13">
    <location>
        <position position="773"/>
    </location>
    <ligand>
        <name>substrate</name>
    </ligand>
</feature>
<dbReference type="InterPro" id="IPR016169">
    <property type="entry name" value="FAD-bd_PCMH_sub2"/>
</dbReference>
<evidence type="ECO:0000256" key="2">
    <source>
        <dbReference type="ARBA" id="ARBA00006849"/>
    </source>
</evidence>
<evidence type="ECO:0000256" key="13">
    <source>
        <dbReference type="PIRSR" id="PIRSR000127-2"/>
    </source>
</evidence>
<evidence type="ECO:0000256" key="11">
    <source>
        <dbReference type="ARBA" id="ARBA00034078"/>
    </source>
</evidence>
<dbReference type="Pfam" id="PF00941">
    <property type="entry name" value="FAD_binding_5"/>
    <property type="match status" value="1"/>
</dbReference>
<dbReference type="GO" id="GO:0071949">
    <property type="term" value="F:FAD binding"/>
    <property type="evidence" value="ECO:0007669"/>
    <property type="project" value="InterPro"/>
</dbReference>
<dbReference type="PIRSF" id="PIRSF000127">
    <property type="entry name" value="Xanthine_DH"/>
    <property type="match status" value="1"/>
</dbReference>